<dbReference type="Proteomes" id="UP001610335">
    <property type="component" value="Unassembled WGS sequence"/>
</dbReference>
<accession>A0ABR4IEF0</accession>
<gene>
    <name evidence="2" type="ORF">BDW59DRAFT_145489</name>
</gene>
<sequence length="136" mass="14416">MRLRVRPYDGAPSSSVACHTSPRRRINTGATTSQPTQLSSLRYSPSCATSLFSVRMLMPLSLTTGLLKTRTTENPPLSTPAALTSPASKTSRRRASAPDAESAQSASSPAIGCSSRWRGCSGPLMFMLALLMGLRG</sequence>
<feature type="region of interest" description="Disordered" evidence="1">
    <location>
        <begin position="1"/>
        <end position="40"/>
    </location>
</feature>
<evidence type="ECO:0000256" key="1">
    <source>
        <dbReference type="SAM" id="MobiDB-lite"/>
    </source>
</evidence>
<organism evidence="2 3">
    <name type="scientific">Aspergillus cavernicola</name>
    <dbReference type="NCBI Taxonomy" id="176166"/>
    <lineage>
        <taxon>Eukaryota</taxon>
        <taxon>Fungi</taxon>
        <taxon>Dikarya</taxon>
        <taxon>Ascomycota</taxon>
        <taxon>Pezizomycotina</taxon>
        <taxon>Eurotiomycetes</taxon>
        <taxon>Eurotiomycetidae</taxon>
        <taxon>Eurotiales</taxon>
        <taxon>Aspergillaceae</taxon>
        <taxon>Aspergillus</taxon>
        <taxon>Aspergillus subgen. Nidulantes</taxon>
    </lineage>
</organism>
<proteinExistence type="predicted"/>
<feature type="compositionally biased region" description="Polar residues" evidence="1">
    <location>
        <begin position="28"/>
        <end position="40"/>
    </location>
</feature>
<evidence type="ECO:0000313" key="2">
    <source>
        <dbReference type="EMBL" id="KAL2826100.1"/>
    </source>
</evidence>
<keyword evidence="3" id="KW-1185">Reference proteome</keyword>
<protein>
    <submittedName>
        <fullName evidence="2">Uncharacterized protein</fullName>
    </submittedName>
</protein>
<comment type="caution">
    <text evidence="2">The sequence shown here is derived from an EMBL/GenBank/DDBJ whole genome shotgun (WGS) entry which is preliminary data.</text>
</comment>
<reference evidence="2 3" key="1">
    <citation type="submission" date="2024-07" db="EMBL/GenBank/DDBJ databases">
        <title>Section-level genome sequencing and comparative genomics of Aspergillus sections Usti and Cavernicolus.</title>
        <authorList>
            <consortium name="Lawrence Berkeley National Laboratory"/>
            <person name="Nybo J.L."/>
            <person name="Vesth T.C."/>
            <person name="Theobald S."/>
            <person name="Frisvad J.C."/>
            <person name="Larsen T.O."/>
            <person name="Kjaerboelling I."/>
            <person name="Rothschild-Mancinelli K."/>
            <person name="Lyhne E.K."/>
            <person name="Kogle M.E."/>
            <person name="Barry K."/>
            <person name="Clum A."/>
            <person name="Na H."/>
            <person name="Ledsgaard L."/>
            <person name="Lin J."/>
            <person name="Lipzen A."/>
            <person name="Kuo A."/>
            <person name="Riley R."/>
            <person name="Mondo S."/>
            <person name="LaButti K."/>
            <person name="Haridas S."/>
            <person name="Pangalinan J."/>
            <person name="Salamov A.A."/>
            <person name="Simmons B.A."/>
            <person name="Magnuson J.K."/>
            <person name="Chen J."/>
            <person name="Drula E."/>
            <person name="Henrissat B."/>
            <person name="Wiebenga A."/>
            <person name="Lubbers R.J."/>
            <person name="Gomes A.C."/>
            <person name="Makela M.R."/>
            <person name="Stajich J."/>
            <person name="Grigoriev I.V."/>
            <person name="Mortensen U.H."/>
            <person name="De vries R.P."/>
            <person name="Baker S.E."/>
            <person name="Andersen M.R."/>
        </authorList>
    </citation>
    <scope>NUCLEOTIDE SEQUENCE [LARGE SCALE GENOMIC DNA]</scope>
    <source>
        <strain evidence="2 3">CBS 600.67</strain>
    </source>
</reference>
<evidence type="ECO:0000313" key="3">
    <source>
        <dbReference type="Proteomes" id="UP001610335"/>
    </source>
</evidence>
<name>A0ABR4IEF0_9EURO</name>
<feature type="region of interest" description="Disordered" evidence="1">
    <location>
        <begin position="67"/>
        <end position="111"/>
    </location>
</feature>
<dbReference type="EMBL" id="JBFXLS010000032">
    <property type="protein sequence ID" value="KAL2826100.1"/>
    <property type="molecule type" value="Genomic_DNA"/>
</dbReference>
<feature type="compositionally biased region" description="Polar residues" evidence="1">
    <location>
        <begin position="72"/>
        <end position="89"/>
    </location>
</feature>